<evidence type="ECO:0000313" key="2">
    <source>
        <dbReference type="Proteomes" id="UP000683000"/>
    </source>
</evidence>
<gene>
    <name evidence="1" type="ORF">JVT61DRAFT_3931</name>
</gene>
<protein>
    <submittedName>
        <fullName evidence="1">Uncharacterized protein</fullName>
    </submittedName>
</protein>
<comment type="caution">
    <text evidence="1">The sequence shown here is derived from an EMBL/GenBank/DDBJ whole genome shotgun (WGS) entry which is preliminary data.</text>
</comment>
<reference evidence="1" key="1">
    <citation type="submission" date="2021-03" db="EMBL/GenBank/DDBJ databases">
        <title>Evolutionary innovations through gain and loss of genes in the ectomycorrhizal Boletales.</title>
        <authorList>
            <person name="Wu G."/>
            <person name="Miyauchi S."/>
            <person name="Morin E."/>
            <person name="Yang Z.-L."/>
            <person name="Xu J."/>
            <person name="Martin F.M."/>
        </authorList>
    </citation>
    <scope>NUCLEOTIDE SEQUENCE</scope>
    <source>
        <strain evidence="1">BR01</strain>
    </source>
</reference>
<dbReference type="AlphaFoldDB" id="A0A8I2YML4"/>
<dbReference type="OrthoDB" id="3268409at2759"/>
<accession>A0A8I2YML4</accession>
<keyword evidence="2" id="KW-1185">Reference proteome</keyword>
<dbReference type="EMBL" id="JAGFBS010000017">
    <property type="protein sequence ID" value="KAG6374577.1"/>
    <property type="molecule type" value="Genomic_DNA"/>
</dbReference>
<dbReference type="Proteomes" id="UP000683000">
    <property type="component" value="Unassembled WGS sequence"/>
</dbReference>
<sequence>MSLEQVRSQLVPAAWVDTAKAEVFMKTLALFCSLHEHGCSFRNNLEFGTAIIVDKESDSEFKPVTDDRSTALPPGTATLVNHSCQSRRKKADSSEKECKGTLVMRRDRSNCYFISYVVRSVIELILISL</sequence>
<proteinExistence type="predicted"/>
<evidence type="ECO:0000313" key="1">
    <source>
        <dbReference type="EMBL" id="KAG6374577.1"/>
    </source>
</evidence>
<name>A0A8I2YML4_9AGAM</name>
<organism evidence="1 2">
    <name type="scientific">Boletus reticuloceps</name>
    <dbReference type="NCBI Taxonomy" id="495285"/>
    <lineage>
        <taxon>Eukaryota</taxon>
        <taxon>Fungi</taxon>
        <taxon>Dikarya</taxon>
        <taxon>Basidiomycota</taxon>
        <taxon>Agaricomycotina</taxon>
        <taxon>Agaricomycetes</taxon>
        <taxon>Agaricomycetidae</taxon>
        <taxon>Boletales</taxon>
        <taxon>Boletineae</taxon>
        <taxon>Boletaceae</taxon>
        <taxon>Boletoideae</taxon>
        <taxon>Boletus</taxon>
    </lineage>
</organism>